<dbReference type="PROSITE" id="PS51819">
    <property type="entry name" value="VOC"/>
    <property type="match status" value="1"/>
</dbReference>
<feature type="domain" description="VOC" evidence="1">
    <location>
        <begin position="6"/>
        <end position="126"/>
    </location>
</feature>
<dbReference type="SUPFAM" id="SSF54593">
    <property type="entry name" value="Glyoxalase/Bleomycin resistance protein/Dihydroxybiphenyl dioxygenase"/>
    <property type="match status" value="1"/>
</dbReference>
<reference evidence="2 3" key="1">
    <citation type="submission" date="2020-05" db="EMBL/GenBank/DDBJ databases">
        <title>Mucilaginibacter mali sp. nov.</title>
        <authorList>
            <person name="Kim H.S."/>
            <person name="Lee K.C."/>
            <person name="Suh M.K."/>
            <person name="Kim J.-S."/>
            <person name="Han K.-I."/>
            <person name="Eom M.K."/>
            <person name="Shin Y.K."/>
            <person name="Lee J.-S."/>
        </authorList>
    </citation>
    <scope>NUCLEOTIDE SEQUENCE [LARGE SCALE GENOMIC DNA]</scope>
    <source>
        <strain evidence="2 3">G2-14</strain>
    </source>
</reference>
<name>A0A7D4TPK8_9SPHI</name>
<dbReference type="Pfam" id="PF00903">
    <property type="entry name" value="Glyoxalase"/>
    <property type="match status" value="1"/>
</dbReference>
<evidence type="ECO:0000313" key="2">
    <source>
        <dbReference type="EMBL" id="QKJ31893.1"/>
    </source>
</evidence>
<gene>
    <name evidence="2" type="ORF">HQ865_19700</name>
</gene>
<dbReference type="EMBL" id="CP054139">
    <property type="protein sequence ID" value="QKJ31893.1"/>
    <property type="molecule type" value="Genomic_DNA"/>
</dbReference>
<dbReference type="AlphaFoldDB" id="A0A7D4TPK8"/>
<proteinExistence type="predicted"/>
<organism evidence="2 3">
    <name type="scientific">Mucilaginibacter mali</name>
    <dbReference type="NCBI Taxonomy" id="2740462"/>
    <lineage>
        <taxon>Bacteria</taxon>
        <taxon>Pseudomonadati</taxon>
        <taxon>Bacteroidota</taxon>
        <taxon>Sphingobacteriia</taxon>
        <taxon>Sphingobacteriales</taxon>
        <taxon>Sphingobacteriaceae</taxon>
        <taxon>Mucilaginibacter</taxon>
    </lineage>
</organism>
<dbReference type="RefSeq" id="WP_173416547.1">
    <property type="nucleotide sequence ID" value="NZ_CP054139.1"/>
</dbReference>
<keyword evidence="3" id="KW-1185">Reference proteome</keyword>
<dbReference type="InterPro" id="IPR029068">
    <property type="entry name" value="Glyas_Bleomycin-R_OHBP_Dase"/>
</dbReference>
<dbReference type="Gene3D" id="3.10.180.10">
    <property type="entry name" value="2,3-Dihydroxybiphenyl 1,2-Dioxygenase, domain 1"/>
    <property type="match status" value="1"/>
</dbReference>
<protein>
    <recommendedName>
        <fullName evidence="1">VOC domain-containing protein</fullName>
    </recommendedName>
</protein>
<evidence type="ECO:0000259" key="1">
    <source>
        <dbReference type="PROSITE" id="PS51819"/>
    </source>
</evidence>
<dbReference type="InterPro" id="IPR004360">
    <property type="entry name" value="Glyas_Fos-R_dOase_dom"/>
</dbReference>
<evidence type="ECO:0000313" key="3">
    <source>
        <dbReference type="Proteomes" id="UP000505355"/>
    </source>
</evidence>
<sequence>MSTKAQLIGIAPQLRVPDVVKTAEYYINVLGFRLIGYFLDPPVYAMVERDGFQIHFGKINGNAAVHTNKVPGSEVTDFVIWVPEIELFYAEVKAAGANIIQDIIHRSYGREFLISDCDGHVIMVGD</sequence>
<dbReference type="KEGG" id="mmab:HQ865_19700"/>
<accession>A0A7D4TPK8</accession>
<dbReference type="InterPro" id="IPR037523">
    <property type="entry name" value="VOC_core"/>
</dbReference>
<dbReference type="Proteomes" id="UP000505355">
    <property type="component" value="Chromosome"/>
</dbReference>